<dbReference type="CDD" id="cd00009">
    <property type="entry name" value="AAA"/>
    <property type="match status" value="1"/>
</dbReference>
<keyword evidence="10" id="KW-0239">DNA-directed DNA polymerase</keyword>
<keyword evidence="14" id="KW-1185">Reference proteome</keyword>
<dbReference type="EMBL" id="AP009389">
    <property type="protein sequence ID" value="BAF58232.1"/>
    <property type="molecule type" value="Genomic_DNA"/>
</dbReference>
<evidence type="ECO:0000256" key="2">
    <source>
        <dbReference type="ARBA" id="ARBA00012417"/>
    </source>
</evidence>
<accession>A5D6B1</accession>
<dbReference type="Proteomes" id="UP000006556">
    <property type="component" value="Chromosome"/>
</dbReference>
<evidence type="ECO:0000256" key="10">
    <source>
        <dbReference type="ARBA" id="ARBA00022932"/>
    </source>
</evidence>
<evidence type="ECO:0000256" key="6">
    <source>
        <dbReference type="ARBA" id="ARBA00022723"/>
    </source>
</evidence>
<dbReference type="GO" id="GO:0046872">
    <property type="term" value="F:metal ion binding"/>
    <property type="evidence" value="ECO:0007669"/>
    <property type="project" value="UniProtKB-KW"/>
</dbReference>
<dbReference type="InterPro" id="IPR008921">
    <property type="entry name" value="DNA_pol3_clamp-load_cplx_C"/>
</dbReference>
<dbReference type="SUPFAM" id="SSF48019">
    <property type="entry name" value="post-AAA+ oligomerization domain-like"/>
    <property type="match status" value="1"/>
</dbReference>
<evidence type="ECO:0000256" key="5">
    <source>
        <dbReference type="ARBA" id="ARBA00022705"/>
    </source>
</evidence>
<dbReference type="GO" id="GO:0006261">
    <property type="term" value="P:DNA-templated DNA replication"/>
    <property type="evidence" value="ECO:0007669"/>
    <property type="project" value="TreeGrafter"/>
</dbReference>
<organism evidence="13 14">
    <name type="scientific">Pelotomaculum thermopropionicum (strain DSM 13744 / JCM 10971 / SI)</name>
    <dbReference type="NCBI Taxonomy" id="370438"/>
    <lineage>
        <taxon>Bacteria</taxon>
        <taxon>Bacillati</taxon>
        <taxon>Bacillota</taxon>
        <taxon>Clostridia</taxon>
        <taxon>Eubacteriales</taxon>
        <taxon>Desulfotomaculaceae</taxon>
        <taxon>Pelotomaculum</taxon>
    </lineage>
</organism>
<evidence type="ECO:0000259" key="12">
    <source>
        <dbReference type="SMART" id="SM00382"/>
    </source>
</evidence>
<dbReference type="KEGG" id="pth:PTH_0051"/>
<dbReference type="PANTHER" id="PTHR11669">
    <property type="entry name" value="REPLICATION FACTOR C / DNA POLYMERASE III GAMMA-TAU SUBUNIT"/>
    <property type="match status" value="1"/>
</dbReference>
<dbReference type="SUPFAM" id="SSF52540">
    <property type="entry name" value="P-loop containing nucleoside triphosphate hydrolases"/>
    <property type="match status" value="1"/>
</dbReference>
<evidence type="ECO:0000256" key="9">
    <source>
        <dbReference type="ARBA" id="ARBA00022840"/>
    </source>
</evidence>
<dbReference type="Pfam" id="PF22608">
    <property type="entry name" value="DNAX_ATPase_lid"/>
    <property type="match status" value="1"/>
</dbReference>
<protein>
    <recommendedName>
        <fullName evidence="2">DNA-directed DNA polymerase</fullName>
        <ecNumber evidence="2">2.7.7.7</ecNumber>
    </recommendedName>
</protein>
<evidence type="ECO:0000313" key="14">
    <source>
        <dbReference type="Proteomes" id="UP000006556"/>
    </source>
</evidence>
<evidence type="ECO:0000256" key="4">
    <source>
        <dbReference type="ARBA" id="ARBA00022695"/>
    </source>
</evidence>
<evidence type="ECO:0000256" key="3">
    <source>
        <dbReference type="ARBA" id="ARBA00022679"/>
    </source>
</evidence>
<dbReference type="Gene3D" id="1.20.272.10">
    <property type="match status" value="1"/>
</dbReference>
<evidence type="ECO:0000256" key="11">
    <source>
        <dbReference type="ARBA" id="ARBA00049244"/>
    </source>
</evidence>
<dbReference type="FunFam" id="3.40.50.300:FF:000014">
    <property type="entry name" value="DNA polymerase III subunit gamma/tau"/>
    <property type="match status" value="1"/>
</dbReference>
<dbReference type="GO" id="GO:0005524">
    <property type="term" value="F:ATP binding"/>
    <property type="evidence" value="ECO:0007669"/>
    <property type="project" value="UniProtKB-KW"/>
</dbReference>
<keyword evidence="4" id="KW-0548">Nucleotidyltransferase</keyword>
<dbReference type="InterPro" id="IPR045085">
    <property type="entry name" value="HLD_clamp_pol_III_gamma_tau"/>
</dbReference>
<comment type="catalytic activity">
    <reaction evidence="11">
        <text>DNA(n) + a 2'-deoxyribonucleoside 5'-triphosphate = DNA(n+1) + diphosphate</text>
        <dbReference type="Rhea" id="RHEA:22508"/>
        <dbReference type="Rhea" id="RHEA-COMP:17339"/>
        <dbReference type="Rhea" id="RHEA-COMP:17340"/>
        <dbReference type="ChEBI" id="CHEBI:33019"/>
        <dbReference type="ChEBI" id="CHEBI:61560"/>
        <dbReference type="ChEBI" id="CHEBI:173112"/>
        <dbReference type="EC" id="2.7.7.7"/>
    </reaction>
</comment>
<dbReference type="HOGENOM" id="CLU_006229_0_8_9"/>
<keyword evidence="7" id="KW-0547">Nucleotide-binding</keyword>
<keyword evidence="8" id="KW-0862">Zinc</keyword>
<proteinExistence type="inferred from homology"/>
<dbReference type="InterPro" id="IPR050238">
    <property type="entry name" value="DNA_Rep/Repair_Clamp_Loader"/>
</dbReference>
<dbReference type="Gene3D" id="1.10.8.60">
    <property type="match status" value="1"/>
</dbReference>
<sequence>MTYLALYREWRPRTFGEIIGQEHITRTLKNAVEAGRVGHAYIFCGARGTGKTTAAKVLAKALNCTGREGAEPCNRCESCRAVNEGISVDVIEIDAASNRGIDEIRDLREKIRFAPAAGRYRVYIIDEVHMLTSEAFNALLKTLEEPPRHAVLILATTEPHRVPLTILSRCQRFDFRRIIPADIIKRLKEVAAGARLEVEEEALRLIARAAEGGLRDALSILDQAAAFGGMKVTEAGVHQILGTVRTDALDRMAGCLAAGEAGRALRLVSELAGEGKDLRLFARELAGYLRALLLEKISPGTPAGEAWGDTARMAAQAAEFSEAGLVRAVEIIARAEQDMKWSAMPGIVLELALVKACRPEAGWDLPSLAARVAGLEEKIKLLAPAEAPVKRPPAAAKAASAPRQAAPAPVPVAVPALPQKQVQEAGGPGGPAEAVSLEQVREAWEDLMNAMRKERLPLYTNYSKAAPLAVKGRVLVVGFPEGEALFKEIAEMPENKKYFEGLLGRFFKGEWQAAFKFYRGRIPLPRRREAPAEPVADVKRRFGGEEITLDDEPGDSLF</sequence>
<keyword evidence="3" id="KW-0808">Transferase</keyword>
<dbReference type="Gene3D" id="3.40.50.300">
    <property type="entry name" value="P-loop containing nucleotide triphosphate hydrolases"/>
    <property type="match status" value="1"/>
</dbReference>
<reference evidence="14" key="1">
    <citation type="journal article" date="2008" name="Genome Res.">
        <title>The genome of Pelotomaculum thermopropionicum reveals niche-associated evolution in anaerobic microbiota.</title>
        <authorList>
            <person name="Kosaka T."/>
            <person name="Kato S."/>
            <person name="Shimoyama T."/>
            <person name="Ishii S."/>
            <person name="Abe T."/>
            <person name="Watanabe K."/>
        </authorList>
    </citation>
    <scope>NUCLEOTIDE SEQUENCE [LARGE SCALE GENOMIC DNA]</scope>
    <source>
        <strain evidence="14">DSM 13744 / JCM 10971 / SI</strain>
    </source>
</reference>
<evidence type="ECO:0000256" key="1">
    <source>
        <dbReference type="ARBA" id="ARBA00006360"/>
    </source>
</evidence>
<dbReference type="EC" id="2.7.7.7" evidence="2"/>
<name>A5D6B1_PELTS</name>
<dbReference type="NCBIfam" id="NF004046">
    <property type="entry name" value="PRK05563.1"/>
    <property type="match status" value="1"/>
</dbReference>
<dbReference type="GO" id="GO:0009360">
    <property type="term" value="C:DNA polymerase III complex"/>
    <property type="evidence" value="ECO:0007669"/>
    <property type="project" value="InterPro"/>
</dbReference>
<evidence type="ECO:0000313" key="13">
    <source>
        <dbReference type="EMBL" id="BAF58232.1"/>
    </source>
</evidence>
<dbReference type="STRING" id="370438.PTH_0051"/>
<keyword evidence="6" id="KW-0479">Metal-binding</keyword>
<dbReference type="InterPro" id="IPR027417">
    <property type="entry name" value="P-loop_NTPase"/>
</dbReference>
<keyword evidence="9" id="KW-0067">ATP-binding</keyword>
<evidence type="ECO:0000256" key="7">
    <source>
        <dbReference type="ARBA" id="ARBA00022741"/>
    </source>
</evidence>
<dbReference type="AlphaFoldDB" id="A5D6B1"/>
<dbReference type="NCBIfam" id="TIGR02397">
    <property type="entry name" value="dnaX_nterm"/>
    <property type="match status" value="1"/>
</dbReference>
<dbReference type="InterPro" id="IPR003593">
    <property type="entry name" value="AAA+_ATPase"/>
</dbReference>
<dbReference type="SMART" id="SM00382">
    <property type="entry name" value="AAA"/>
    <property type="match status" value="1"/>
</dbReference>
<feature type="domain" description="AAA+ ATPase" evidence="12">
    <location>
        <begin position="37"/>
        <end position="185"/>
    </location>
</feature>
<keyword evidence="5" id="KW-0235">DNA replication</keyword>
<gene>
    <name evidence="13" type="primary">XerD</name>
    <name evidence="13" type="ordered locus">PTH_0051</name>
</gene>
<dbReference type="CDD" id="cd18137">
    <property type="entry name" value="HLD_clamp_pol_III_gamma_tau"/>
    <property type="match status" value="1"/>
</dbReference>
<dbReference type="InterPro" id="IPR022754">
    <property type="entry name" value="DNA_pol_III_gamma-3"/>
</dbReference>
<dbReference type="eggNOG" id="COG2812">
    <property type="taxonomic scope" value="Bacteria"/>
</dbReference>
<dbReference type="PANTHER" id="PTHR11669:SF0">
    <property type="entry name" value="PROTEIN STICHEL-LIKE 2"/>
    <property type="match status" value="1"/>
</dbReference>
<dbReference type="Pfam" id="PF13177">
    <property type="entry name" value="DNA_pol3_delta2"/>
    <property type="match status" value="1"/>
</dbReference>
<dbReference type="InterPro" id="IPR012763">
    <property type="entry name" value="DNA_pol_III_sug/sutau_N"/>
</dbReference>
<dbReference type="PRINTS" id="PR00300">
    <property type="entry name" value="CLPPROTEASEA"/>
</dbReference>
<evidence type="ECO:0000256" key="8">
    <source>
        <dbReference type="ARBA" id="ARBA00022833"/>
    </source>
</evidence>
<dbReference type="GO" id="GO:0003887">
    <property type="term" value="F:DNA-directed DNA polymerase activity"/>
    <property type="evidence" value="ECO:0007669"/>
    <property type="project" value="UniProtKB-KW"/>
</dbReference>
<dbReference type="GO" id="GO:0003677">
    <property type="term" value="F:DNA binding"/>
    <property type="evidence" value="ECO:0007669"/>
    <property type="project" value="InterPro"/>
</dbReference>
<dbReference type="Pfam" id="PF12169">
    <property type="entry name" value="DNA_pol3_gamma3"/>
    <property type="match status" value="1"/>
</dbReference>
<dbReference type="InterPro" id="IPR001270">
    <property type="entry name" value="ClpA/B"/>
</dbReference>
<dbReference type="FunFam" id="1.10.8.60:FF:000013">
    <property type="entry name" value="DNA polymerase III subunit gamma/tau"/>
    <property type="match status" value="1"/>
</dbReference>
<comment type="similarity">
    <text evidence="1">Belongs to the DnaX/STICHEL family.</text>
</comment>